<dbReference type="Proteomes" id="UP000030889">
    <property type="component" value="Unassembled WGS sequence"/>
</dbReference>
<evidence type="ECO:0000256" key="1">
    <source>
        <dbReference type="SAM" id="Phobius"/>
    </source>
</evidence>
<sequence>MNAVKKAYRINVALSLSNVNADFLQLILCMMVSHYIIANPLYGAALFLFANIWTLYFEGNLRRLSSGAAPRKTNFVMWILLSASVFAGLALVFLYPIVMRAPGTNFVSFFVLLIAARSVLTWKVNDALSKPGLARRIYKGLFQILFFVPCLAFAWIIDDEPVMWMTLVGYALTGFLLSYQSSTMASLSKYIANTRRDKLHDIFSYRVFSNMSLYAQIALSLGVLMYICYVSFSTPAFSSDTYVYMGVWIVAVLLFSELFTKLVNRRGWILSLNIFIVGAAMWITGSLMMFDFKGLWGSTFWAGLWGFGLACITSVLNRYNGDFKMVARIAGRKVSDRDLHFRSMITQIISVIFSNAIMLCVVTVWVFVIPASHTPELPWVFRSTMVQLPVLFMLVSVFFALRQPLDERSRQKLLNYTQGTNNNTPTKQNLRSNLVEKKRVKFGVKILAFFVRPFLHLKVSGKEYMEMEHFPSVFVCNHGIIYGPIAAVIYLPTYFRPWIDRKMVDREMAAKEMYGRFIYRIPLLPPKAKMRIARLLAGPVTWALNSFNPIPVEKNNLRNVMTTFDDTVKVLSEGDNVLIFPERPRKVKRGDKMTVEHLTDSVGRLFTGFANIGRLYYETTGKCLRFYPIYASKRNHTFRIGQPVVFSPDNDPHDEKQRIADLLHDKMLELAE</sequence>
<keyword evidence="3" id="KW-1185">Reference proteome</keyword>
<feature type="transmembrane region" description="Helical" evidence="1">
    <location>
        <begin position="341"/>
        <end position="367"/>
    </location>
</feature>
<feature type="transmembrane region" description="Helical" evidence="1">
    <location>
        <begin position="242"/>
        <end position="260"/>
    </location>
</feature>
<feature type="transmembrane region" description="Helical" evidence="1">
    <location>
        <begin position="479"/>
        <end position="499"/>
    </location>
</feature>
<dbReference type="RefSeq" id="WP_035471391.1">
    <property type="nucleotide sequence ID" value="NZ_JRGF01000001.1"/>
</dbReference>
<feature type="transmembrane region" description="Helical" evidence="1">
    <location>
        <begin position="267"/>
        <end position="288"/>
    </location>
</feature>
<keyword evidence="1" id="KW-0812">Transmembrane</keyword>
<feature type="transmembrane region" description="Helical" evidence="1">
    <location>
        <begin position="41"/>
        <end position="57"/>
    </location>
</feature>
<organism evidence="2 3">
    <name type="scientific">Alistipes inops</name>
    <dbReference type="NCBI Taxonomy" id="1501391"/>
    <lineage>
        <taxon>Bacteria</taxon>
        <taxon>Pseudomonadati</taxon>
        <taxon>Bacteroidota</taxon>
        <taxon>Bacteroidia</taxon>
        <taxon>Bacteroidales</taxon>
        <taxon>Rikenellaceae</taxon>
        <taxon>Alistipes</taxon>
    </lineage>
</organism>
<feature type="transmembrane region" description="Helical" evidence="1">
    <location>
        <begin position="300"/>
        <end position="320"/>
    </location>
</feature>
<proteinExistence type="predicted"/>
<feature type="transmembrane region" description="Helical" evidence="1">
    <location>
        <begin position="169"/>
        <end position="192"/>
    </location>
</feature>
<accession>A0ABR4YLH2</accession>
<keyword evidence="1" id="KW-1133">Transmembrane helix</keyword>
<feature type="transmembrane region" description="Helical" evidence="1">
    <location>
        <begin position="137"/>
        <end position="157"/>
    </location>
</feature>
<feature type="transmembrane region" description="Helical" evidence="1">
    <location>
        <begin position="78"/>
        <end position="98"/>
    </location>
</feature>
<protein>
    <recommendedName>
        <fullName evidence="4">Acyltransferase</fullName>
    </recommendedName>
</protein>
<dbReference type="EMBL" id="JRGF01000001">
    <property type="protein sequence ID" value="KHE43104.1"/>
    <property type="molecule type" value="Genomic_DNA"/>
</dbReference>
<name>A0ABR4YLH2_9BACT</name>
<reference evidence="2 3" key="1">
    <citation type="submission" date="2014-09" db="EMBL/GenBank/DDBJ databases">
        <title>Alistipes sp. 627, sp. nov., a novel member of the family Rikenellaceae isolated from human faeces.</title>
        <authorList>
            <person name="Shkoporov A.N."/>
            <person name="Chaplin A.V."/>
            <person name="Motuzova O.V."/>
            <person name="Kafarskaia L.I."/>
            <person name="Khokhlova E.V."/>
            <person name="Efimov B.A."/>
        </authorList>
    </citation>
    <scope>NUCLEOTIDE SEQUENCE [LARGE SCALE GENOMIC DNA]</scope>
    <source>
        <strain evidence="2 3">627</strain>
    </source>
</reference>
<evidence type="ECO:0008006" key="4">
    <source>
        <dbReference type="Google" id="ProtNLM"/>
    </source>
</evidence>
<evidence type="ECO:0000313" key="2">
    <source>
        <dbReference type="EMBL" id="KHE43104.1"/>
    </source>
</evidence>
<feature type="transmembrane region" description="Helical" evidence="1">
    <location>
        <begin position="379"/>
        <end position="401"/>
    </location>
</feature>
<evidence type="ECO:0000313" key="3">
    <source>
        <dbReference type="Proteomes" id="UP000030889"/>
    </source>
</evidence>
<gene>
    <name evidence="2" type="ORF">LG35_01285</name>
</gene>
<keyword evidence="1" id="KW-0472">Membrane</keyword>
<comment type="caution">
    <text evidence="2">The sequence shown here is derived from an EMBL/GenBank/DDBJ whole genome shotgun (WGS) entry which is preliminary data.</text>
</comment>
<feature type="transmembrane region" description="Helical" evidence="1">
    <location>
        <begin position="213"/>
        <end position="236"/>
    </location>
</feature>